<feature type="region of interest" description="Disordered" evidence="1">
    <location>
        <begin position="19"/>
        <end position="71"/>
    </location>
</feature>
<sequence>RNVPVFQFLAPLAPKSVDLLPSARSRGLPRPSPASPTGGYFWEAGSLARATHQHAPRPGPPPRSRRKLSGGSFLQRQEIETYSLNSAATALLASQMAMRSNPLSCSVPPSVNALLGPSVPAGPSRAGAAVSSSSSSSALRIRLGVSLGVGSTPFELGSGGPTYKQASAVRLLLRVGRAPQFKRGEWGVGSLDEASIGFNSDIKVCRAKRQEGRGAAGAEGERGDINGDASRTGRLSLTRLSYPNEACPMRKPPLWPAPRMRSLRPHGTFSSS</sequence>
<dbReference type="Proteomes" id="UP000266841">
    <property type="component" value="Unassembled WGS sequence"/>
</dbReference>
<keyword evidence="3" id="KW-1185">Reference proteome</keyword>
<protein>
    <submittedName>
        <fullName evidence="2">Uncharacterized protein</fullName>
    </submittedName>
</protein>
<evidence type="ECO:0000256" key="1">
    <source>
        <dbReference type="SAM" id="MobiDB-lite"/>
    </source>
</evidence>
<feature type="non-terminal residue" evidence="2">
    <location>
        <position position="1"/>
    </location>
</feature>
<evidence type="ECO:0000313" key="2">
    <source>
        <dbReference type="EMBL" id="EJK53454.1"/>
    </source>
</evidence>
<evidence type="ECO:0000313" key="3">
    <source>
        <dbReference type="Proteomes" id="UP000266841"/>
    </source>
</evidence>
<name>K0RMF6_THAOC</name>
<feature type="region of interest" description="Disordered" evidence="1">
    <location>
        <begin position="212"/>
        <end position="272"/>
    </location>
</feature>
<reference evidence="2 3" key="1">
    <citation type="journal article" date="2012" name="Genome Biol.">
        <title>Genome and low-iron response of an oceanic diatom adapted to chronic iron limitation.</title>
        <authorList>
            <person name="Lommer M."/>
            <person name="Specht M."/>
            <person name="Roy A.S."/>
            <person name="Kraemer L."/>
            <person name="Andreson R."/>
            <person name="Gutowska M.A."/>
            <person name="Wolf J."/>
            <person name="Bergner S.V."/>
            <person name="Schilhabel M.B."/>
            <person name="Klostermeier U.C."/>
            <person name="Beiko R.G."/>
            <person name="Rosenstiel P."/>
            <person name="Hippler M."/>
            <person name="Laroche J."/>
        </authorList>
    </citation>
    <scope>NUCLEOTIDE SEQUENCE [LARGE SCALE GENOMIC DNA]</scope>
    <source>
        <strain evidence="2 3">CCMP1005</strain>
    </source>
</reference>
<gene>
    <name evidence="2" type="ORF">THAOC_27114</name>
</gene>
<proteinExistence type="predicted"/>
<organism evidence="2 3">
    <name type="scientific">Thalassiosira oceanica</name>
    <name type="common">Marine diatom</name>
    <dbReference type="NCBI Taxonomy" id="159749"/>
    <lineage>
        <taxon>Eukaryota</taxon>
        <taxon>Sar</taxon>
        <taxon>Stramenopiles</taxon>
        <taxon>Ochrophyta</taxon>
        <taxon>Bacillariophyta</taxon>
        <taxon>Coscinodiscophyceae</taxon>
        <taxon>Thalassiosirophycidae</taxon>
        <taxon>Thalassiosirales</taxon>
        <taxon>Thalassiosiraceae</taxon>
        <taxon>Thalassiosira</taxon>
    </lineage>
</organism>
<accession>K0RMF6</accession>
<comment type="caution">
    <text evidence="2">The sequence shown here is derived from an EMBL/GenBank/DDBJ whole genome shotgun (WGS) entry which is preliminary data.</text>
</comment>
<dbReference type="EMBL" id="AGNL01037743">
    <property type="protein sequence ID" value="EJK53454.1"/>
    <property type="molecule type" value="Genomic_DNA"/>
</dbReference>
<dbReference type="AlphaFoldDB" id="K0RMF6"/>